<dbReference type="PANTHER" id="PTHR43685">
    <property type="entry name" value="GLYCOSYLTRANSFERASE"/>
    <property type="match status" value="1"/>
</dbReference>
<keyword evidence="2" id="KW-0808">Transferase</keyword>
<organism evidence="2 3">
    <name type="scientific">Limnoglobus roseus</name>
    <dbReference type="NCBI Taxonomy" id="2598579"/>
    <lineage>
        <taxon>Bacteria</taxon>
        <taxon>Pseudomonadati</taxon>
        <taxon>Planctomycetota</taxon>
        <taxon>Planctomycetia</taxon>
        <taxon>Gemmatales</taxon>
        <taxon>Gemmataceae</taxon>
        <taxon>Limnoglobus</taxon>
    </lineage>
</organism>
<dbReference type="GO" id="GO:0016740">
    <property type="term" value="F:transferase activity"/>
    <property type="evidence" value="ECO:0007669"/>
    <property type="project" value="UniProtKB-KW"/>
</dbReference>
<dbReference type="Pfam" id="PF00535">
    <property type="entry name" value="Glycos_transf_2"/>
    <property type="match status" value="1"/>
</dbReference>
<dbReference type="EMBL" id="CP042425">
    <property type="protein sequence ID" value="QEL14574.1"/>
    <property type="molecule type" value="Genomic_DNA"/>
</dbReference>
<dbReference type="CDD" id="cd00761">
    <property type="entry name" value="Glyco_tranf_GTA_type"/>
    <property type="match status" value="1"/>
</dbReference>
<dbReference type="Proteomes" id="UP000324974">
    <property type="component" value="Chromosome"/>
</dbReference>
<proteinExistence type="predicted"/>
<dbReference type="InterPro" id="IPR029044">
    <property type="entry name" value="Nucleotide-diphossugar_trans"/>
</dbReference>
<dbReference type="PANTHER" id="PTHR43685:SF11">
    <property type="entry name" value="GLYCOSYLTRANSFERASE TAGX-RELATED"/>
    <property type="match status" value="1"/>
</dbReference>
<dbReference type="InterPro" id="IPR050834">
    <property type="entry name" value="Glycosyltransf_2"/>
</dbReference>
<dbReference type="SUPFAM" id="SSF53448">
    <property type="entry name" value="Nucleotide-diphospho-sugar transferases"/>
    <property type="match status" value="1"/>
</dbReference>
<gene>
    <name evidence="2" type="ORF">PX52LOC_01464</name>
</gene>
<keyword evidence="3" id="KW-1185">Reference proteome</keyword>
<protein>
    <submittedName>
        <fullName evidence="2">GT2 family glycosyltransferase</fullName>
    </submittedName>
</protein>
<dbReference type="AlphaFoldDB" id="A0A5C1ABP7"/>
<dbReference type="KEGG" id="lrs:PX52LOC_01464"/>
<name>A0A5C1ABP7_9BACT</name>
<evidence type="ECO:0000259" key="1">
    <source>
        <dbReference type="Pfam" id="PF00535"/>
    </source>
</evidence>
<evidence type="ECO:0000313" key="2">
    <source>
        <dbReference type="EMBL" id="QEL14574.1"/>
    </source>
</evidence>
<sequence>MESPPLSVIVCTYNRASYLPACLGSLRAAGVPGLEIVVVDDGSTDDTKAVVEKLNGPDVRYVYQTNKGLSTARNTGIAAARGRYVAYLDSDDLWLAGVAPKLIDFLDRHPEVGVAFTEAKVGNDAEGFTPWTEWAGRDEFKQLPHAIVDGFRVFDRTAFHRQLIRRNLVFTGAVFQRREVLAEAGGFNPKLNAAGDWELYLRIAARHVFAFCPDPLAIYIQHPAQMTTGWDKMALEFCDTRRAHLASGVPLGADEVSLLKQTLRGELFYYAYLAYDRRDYREANRRFAQLLRECGMDKKALAYWGLTCLPRPMTQGVRSLRALFVRDDGVRVGPQPWAPAARAGRNADQ</sequence>
<evidence type="ECO:0000313" key="3">
    <source>
        <dbReference type="Proteomes" id="UP000324974"/>
    </source>
</evidence>
<reference evidence="3" key="1">
    <citation type="submission" date="2019-08" db="EMBL/GenBank/DDBJ databases">
        <title>Limnoglobus roseus gen. nov., sp. nov., a novel freshwater planctomycete with a giant genome from the family Gemmataceae.</title>
        <authorList>
            <person name="Kulichevskaya I.S."/>
            <person name="Naumoff D.G."/>
            <person name="Miroshnikov K."/>
            <person name="Ivanova A."/>
            <person name="Philippov D.A."/>
            <person name="Hakobyan A."/>
            <person name="Rijpstra I.C."/>
            <person name="Sinninghe Damste J.S."/>
            <person name="Liesack W."/>
            <person name="Dedysh S.N."/>
        </authorList>
    </citation>
    <scope>NUCLEOTIDE SEQUENCE [LARGE SCALE GENOMIC DNA]</scope>
    <source>
        <strain evidence="3">PX52</strain>
    </source>
</reference>
<accession>A0A5C1ABP7</accession>
<feature type="domain" description="Glycosyltransferase 2-like" evidence="1">
    <location>
        <begin position="7"/>
        <end position="162"/>
    </location>
</feature>
<dbReference type="Gene3D" id="3.90.550.10">
    <property type="entry name" value="Spore Coat Polysaccharide Biosynthesis Protein SpsA, Chain A"/>
    <property type="match status" value="1"/>
</dbReference>
<dbReference type="InterPro" id="IPR001173">
    <property type="entry name" value="Glyco_trans_2-like"/>
</dbReference>